<keyword evidence="2" id="KW-1185">Reference proteome</keyword>
<accession>A0AA36EYA7</accession>
<dbReference type="AlphaFoldDB" id="A0AA36EYA7"/>
<gene>
    <name evidence="1" type="ORF">OCTVUL_1B004363</name>
</gene>
<evidence type="ECO:0000313" key="2">
    <source>
        <dbReference type="Proteomes" id="UP001162480"/>
    </source>
</evidence>
<dbReference type="Proteomes" id="UP001162480">
    <property type="component" value="Chromosome 2"/>
</dbReference>
<proteinExistence type="predicted"/>
<name>A0AA36EYA7_OCTVU</name>
<sequence length="116" mass="13264">MPVNTIRPHTRTPSQILCRFHTLKHLFSIETKEIVSDHRPSTTRVILSHGESELVIVDLISEESSLHFVISSINADRNKSSSIARLFSLALPIIKDEEIIECKSTLDVMEPRYQIR</sequence>
<reference evidence="1" key="1">
    <citation type="submission" date="2023-08" db="EMBL/GenBank/DDBJ databases">
        <authorList>
            <person name="Alioto T."/>
            <person name="Alioto T."/>
            <person name="Gomez Garrido J."/>
        </authorList>
    </citation>
    <scope>NUCLEOTIDE SEQUENCE</scope>
</reference>
<protein>
    <submittedName>
        <fullName evidence="1">Uncharacterized protein</fullName>
    </submittedName>
</protein>
<dbReference type="EMBL" id="OX597815">
    <property type="protein sequence ID" value="CAI9718746.1"/>
    <property type="molecule type" value="Genomic_DNA"/>
</dbReference>
<organism evidence="1 2">
    <name type="scientific">Octopus vulgaris</name>
    <name type="common">Common octopus</name>
    <dbReference type="NCBI Taxonomy" id="6645"/>
    <lineage>
        <taxon>Eukaryota</taxon>
        <taxon>Metazoa</taxon>
        <taxon>Spiralia</taxon>
        <taxon>Lophotrochozoa</taxon>
        <taxon>Mollusca</taxon>
        <taxon>Cephalopoda</taxon>
        <taxon>Coleoidea</taxon>
        <taxon>Octopodiformes</taxon>
        <taxon>Octopoda</taxon>
        <taxon>Incirrata</taxon>
        <taxon>Octopodidae</taxon>
        <taxon>Octopus</taxon>
    </lineage>
</organism>
<evidence type="ECO:0000313" key="1">
    <source>
        <dbReference type="EMBL" id="CAI9718746.1"/>
    </source>
</evidence>